<proteinExistence type="predicted"/>
<dbReference type="Proteomes" id="UP000326877">
    <property type="component" value="Unassembled WGS sequence"/>
</dbReference>
<evidence type="ECO:0000256" key="1">
    <source>
        <dbReference type="SAM" id="Phobius"/>
    </source>
</evidence>
<keyword evidence="1" id="KW-0812">Transmembrane</keyword>
<feature type="transmembrane region" description="Helical" evidence="1">
    <location>
        <begin position="20"/>
        <end position="41"/>
    </location>
</feature>
<gene>
    <name evidence="2" type="ORF">BDV23DRAFT_167879</name>
</gene>
<sequence>MMISGKADINRVRIRIRRGYMNAIIDLSLPLTADLPCQIILPLGHYWDLKDIRKPAFSLDSL</sequence>
<name>A0A5N7BQ01_PETAA</name>
<organism evidence="2">
    <name type="scientific">Petromyces alliaceus</name>
    <name type="common">Aspergillus alliaceus</name>
    <dbReference type="NCBI Taxonomy" id="209559"/>
    <lineage>
        <taxon>Eukaryota</taxon>
        <taxon>Fungi</taxon>
        <taxon>Dikarya</taxon>
        <taxon>Ascomycota</taxon>
        <taxon>Pezizomycotina</taxon>
        <taxon>Eurotiomycetes</taxon>
        <taxon>Eurotiomycetidae</taxon>
        <taxon>Eurotiales</taxon>
        <taxon>Aspergillaceae</taxon>
        <taxon>Aspergillus</taxon>
        <taxon>Aspergillus subgen. Circumdati</taxon>
    </lineage>
</organism>
<reference evidence="2" key="1">
    <citation type="submission" date="2019-04" db="EMBL/GenBank/DDBJ databases">
        <title>Friends and foes A comparative genomics studyof 23 Aspergillus species from section Flavi.</title>
        <authorList>
            <consortium name="DOE Joint Genome Institute"/>
            <person name="Kjaerbolling I."/>
            <person name="Vesth T."/>
            <person name="Frisvad J.C."/>
            <person name="Nybo J.L."/>
            <person name="Theobald S."/>
            <person name="Kildgaard S."/>
            <person name="Isbrandt T."/>
            <person name="Kuo A."/>
            <person name="Sato A."/>
            <person name="Lyhne E.K."/>
            <person name="Kogle M.E."/>
            <person name="Wiebenga A."/>
            <person name="Kun R.S."/>
            <person name="Lubbers R.J."/>
            <person name="Makela M.R."/>
            <person name="Barry K."/>
            <person name="Chovatia M."/>
            <person name="Clum A."/>
            <person name="Daum C."/>
            <person name="Haridas S."/>
            <person name="He G."/>
            <person name="LaButti K."/>
            <person name="Lipzen A."/>
            <person name="Mondo S."/>
            <person name="Riley R."/>
            <person name="Salamov A."/>
            <person name="Simmons B.A."/>
            <person name="Magnuson J.K."/>
            <person name="Henrissat B."/>
            <person name="Mortensen U.H."/>
            <person name="Larsen T.O."/>
            <person name="Devries R.P."/>
            <person name="Grigoriev I.V."/>
            <person name="Machida M."/>
            <person name="Baker S.E."/>
            <person name="Andersen M.R."/>
        </authorList>
    </citation>
    <scope>NUCLEOTIDE SEQUENCE [LARGE SCALE GENOMIC DNA]</scope>
    <source>
        <strain evidence="2">IBT 14317</strain>
    </source>
</reference>
<dbReference type="EMBL" id="ML735507">
    <property type="protein sequence ID" value="KAE8383931.1"/>
    <property type="molecule type" value="Genomic_DNA"/>
</dbReference>
<protein>
    <submittedName>
        <fullName evidence="2">Uncharacterized protein</fullName>
    </submittedName>
</protein>
<accession>A0A5N7BQ01</accession>
<keyword evidence="1" id="KW-1133">Transmembrane helix</keyword>
<evidence type="ECO:0000313" key="2">
    <source>
        <dbReference type="EMBL" id="KAE8383931.1"/>
    </source>
</evidence>
<dbReference type="AlphaFoldDB" id="A0A5N7BQ01"/>
<keyword evidence="1" id="KW-0472">Membrane</keyword>